<evidence type="ECO:0000256" key="2">
    <source>
        <dbReference type="ARBA" id="ARBA00001947"/>
    </source>
</evidence>
<dbReference type="GO" id="GO:0016285">
    <property type="term" value="F:alanyl aminopeptidase activity"/>
    <property type="evidence" value="ECO:0007669"/>
    <property type="project" value="UniProtKB-EC"/>
</dbReference>
<evidence type="ECO:0000259" key="14">
    <source>
        <dbReference type="Pfam" id="PF01433"/>
    </source>
</evidence>
<dbReference type="AlphaFoldDB" id="A0AA41U775"/>
<evidence type="ECO:0000256" key="13">
    <source>
        <dbReference type="ARBA" id="ARBA00031533"/>
    </source>
</evidence>
<evidence type="ECO:0000256" key="3">
    <source>
        <dbReference type="ARBA" id="ARBA00010136"/>
    </source>
</evidence>
<comment type="cofactor">
    <cofactor evidence="2">
        <name>Zn(2+)</name>
        <dbReference type="ChEBI" id="CHEBI:29105"/>
    </cofactor>
</comment>
<dbReference type="InterPro" id="IPR045357">
    <property type="entry name" value="Aminopeptidase_N-like_N"/>
</dbReference>
<keyword evidence="10" id="KW-0862">Zinc</keyword>
<sequence length="851" mass="93566">MPGKNLTRDEARERARTIGVEAYDITLDLTTGPTTFRSETVIRFGCTEPGTSTFVDLLAPEVAEVRLNDRVLDPAEVFDGTRIALDGLAAENELRVVASCAYSRTGQGLHRFEDPADGGVYTYTHFEPADARRLYANFEQPDLKASFTFTVTAPEEWTVVSNAAEAVREPAGAGAATWRFEPTKRISTYITALAAGTYHVVRAVYEGDGVVIPLGLLCRKSLAEHLDADRLLAQTKAGFAFFHRADRFALPYPFGKYDQVFVPEYNIGAMENPGCVTFRDEYIFRSKVTEASYEGRANTVLHEMAHMWFGDLVTMKWWDDLWLKESFADYMGTAAVAEATEYEDSWVSFAIRRKAWAYRQDQQPTTHPIVADIRDLEDAMLNFDGITYAKGASVLKQLVAYVGAEHFYAGARRYFAAHAYGNTGLVDLLSALEEESGRDLSTWSKAWLETTGMNRLVPEVAVGADGAVAGFAVRQEGEPLRPHRIAIGCYDDDGSGKLVRTRRVEVDVVGARTEVPELAGGPRPALILLNDDDLTYCKIAFDEVSTATIGERLSDVQDPLARALIWSAMWNLARDAELPAREFIALVLRHAARESRIAVVQMVLEQAEAALHHYAAPDWHAAGQAELSAGALRELRAAAPGSDHQLAWARCFGRTAAGDEQLALLHGLVSGTESVPGLDVDKELSWLFAETLTVTGAGTKADLDALLAADETAAGRQHYTACRAAVDTTANKERAWRSVVESDDLPNAMVDAVIRGFDRTMDPKNLAPFTEPYFAALDRIWSERSIEIARRIVVGLYPMGDVSAELLRRTDDWLADDGRAPALRRLVLERRDDAARALKARAADARAAAAG</sequence>
<evidence type="ECO:0000256" key="8">
    <source>
        <dbReference type="ARBA" id="ARBA00022723"/>
    </source>
</evidence>
<dbReference type="GO" id="GO:0042277">
    <property type="term" value="F:peptide binding"/>
    <property type="evidence" value="ECO:0007669"/>
    <property type="project" value="TreeGrafter"/>
</dbReference>
<evidence type="ECO:0000256" key="5">
    <source>
        <dbReference type="ARBA" id="ARBA00015611"/>
    </source>
</evidence>
<keyword evidence="7" id="KW-0645">Protease</keyword>
<keyword evidence="8" id="KW-0479">Metal-binding</keyword>
<evidence type="ECO:0000256" key="12">
    <source>
        <dbReference type="ARBA" id="ARBA00029811"/>
    </source>
</evidence>
<dbReference type="EMBL" id="JAKFHA010000026">
    <property type="protein sequence ID" value="MCF2531689.1"/>
    <property type="molecule type" value="Genomic_DNA"/>
</dbReference>
<proteinExistence type="inferred from homology"/>
<dbReference type="Gene3D" id="1.10.390.10">
    <property type="entry name" value="Neutral Protease Domain 2"/>
    <property type="match status" value="1"/>
</dbReference>
<dbReference type="Pfam" id="PF17900">
    <property type="entry name" value="Peptidase_M1_N"/>
    <property type="match status" value="1"/>
</dbReference>
<dbReference type="RefSeq" id="WP_235056339.1">
    <property type="nucleotide sequence ID" value="NZ_JAKFHA010000026.1"/>
</dbReference>
<dbReference type="PANTHER" id="PTHR11533">
    <property type="entry name" value="PROTEASE M1 ZINC METALLOPROTEASE"/>
    <property type="match status" value="1"/>
</dbReference>
<dbReference type="CDD" id="cd09602">
    <property type="entry name" value="M1_APN"/>
    <property type="match status" value="1"/>
</dbReference>
<dbReference type="InterPro" id="IPR001930">
    <property type="entry name" value="Peptidase_M1"/>
</dbReference>
<evidence type="ECO:0000259" key="15">
    <source>
        <dbReference type="Pfam" id="PF11838"/>
    </source>
</evidence>
<dbReference type="GO" id="GO:0005737">
    <property type="term" value="C:cytoplasm"/>
    <property type="evidence" value="ECO:0007669"/>
    <property type="project" value="TreeGrafter"/>
</dbReference>
<comment type="catalytic activity">
    <reaction evidence="1">
        <text>Release of an N-terminal amino acid, Xaa-|-Yaa- from a peptide, amide or arylamide. Xaa is preferably Ala, but may be most amino acids including Pro (slow action). When a terminal hydrophobic residue is followed by a prolyl residue, the two may be released as an intact Xaa-Pro dipeptide.</text>
        <dbReference type="EC" id="3.4.11.2"/>
    </reaction>
</comment>
<dbReference type="InterPro" id="IPR050344">
    <property type="entry name" value="Peptidase_M1_aminopeptidases"/>
</dbReference>
<dbReference type="Pfam" id="PF11838">
    <property type="entry name" value="ERAP1_C"/>
    <property type="match status" value="1"/>
</dbReference>
<dbReference type="GO" id="GO:0006508">
    <property type="term" value="P:proteolysis"/>
    <property type="evidence" value="ECO:0007669"/>
    <property type="project" value="UniProtKB-KW"/>
</dbReference>
<evidence type="ECO:0000256" key="6">
    <source>
        <dbReference type="ARBA" id="ARBA00022438"/>
    </source>
</evidence>
<feature type="domain" description="Peptidase M1 membrane alanine aminopeptidase" evidence="14">
    <location>
        <begin position="244"/>
        <end position="447"/>
    </location>
</feature>
<keyword evidence="11" id="KW-0482">Metalloprotease</keyword>
<evidence type="ECO:0000256" key="4">
    <source>
        <dbReference type="ARBA" id="ARBA00012564"/>
    </source>
</evidence>
<keyword evidence="6 17" id="KW-0031">Aminopeptidase</keyword>
<dbReference type="PANTHER" id="PTHR11533:SF174">
    <property type="entry name" value="PUROMYCIN-SENSITIVE AMINOPEPTIDASE-RELATED"/>
    <property type="match status" value="1"/>
</dbReference>
<dbReference type="InterPro" id="IPR012778">
    <property type="entry name" value="Pept_M1_aminopeptidase"/>
</dbReference>
<name>A0AA41U775_9ACTN</name>
<dbReference type="InterPro" id="IPR024571">
    <property type="entry name" value="ERAP1-like_C_dom"/>
</dbReference>
<evidence type="ECO:0000256" key="1">
    <source>
        <dbReference type="ARBA" id="ARBA00000098"/>
    </source>
</evidence>
<dbReference type="NCBIfam" id="TIGR02412">
    <property type="entry name" value="pepN_strep_liv"/>
    <property type="match status" value="1"/>
</dbReference>
<feature type="domain" description="Aminopeptidase N-like N-terminal" evidence="16">
    <location>
        <begin position="105"/>
        <end position="190"/>
    </location>
</feature>
<dbReference type="GO" id="GO:0005615">
    <property type="term" value="C:extracellular space"/>
    <property type="evidence" value="ECO:0007669"/>
    <property type="project" value="TreeGrafter"/>
</dbReference>
<keyword evidence="9 17" id="KW-0378">Hydrolase</keyword>
<dbReference type="GO" id="GO:0008270">
    <property type="term" value="F:zinc ion binding"/>
    <property type="evidence" value="ECO:0007669"/>
    <property type="project" value="InterPro"/>
</dbReference>
<evidence type="ECO:0000256" key="10">
    <source>
        <dbReference type="ARBA" id="ARBA00022833"/>
    </source>
</evidence>
<dbReference type="GO" id="GO:0016020">
    <property type="term" value="C:membrane"/>
    <property type="evidence" value="ECO:0007669"/>
    <property type="project" value="TreeGrafter"/>
</dbReference>
<gene>
    <name evidence="17" type="primary">pepN</name>
    <name evidence="17" type="ORF">LZ495_31345</name>
</gene>
<reference evidence="17" key="1">
    <citation type="submission" date="2022-01" db="EMBL/GenBank/DDBJ databases">
        <title>Genome-Based Taxonomic Classification of the Phylum Actinobacteria.</title>
        <authorList>
            <person name="Gao Y."/>
        </authorList>
    </citation>
    <scope>NUCLEOTIDE SEQUENCE</scope>
    <source>
        <strain evidence="17">KLBMP 8922</strain>
    </source>
</reference>
<dbReference type="SUPFAM" id="SSF55486">
    <property type="entry name" value="Metalloproteases ('zincins'), catalytic domain"/>
    <property type="match status" value="1"/>
</dbReference>
<dbReference type="Proteomes" id="UP001165378">
    <property type="component" value="Unassembled WGS sequence"/>
</dbReference>
<dbReference type="SUPFAM" id="SSF63737">
    <property type="entry name" value="Leukotriene A4 hydrolase N-terminal domain"/>
    <property type="match status" value="1"/>
</dbReference>
<evidence type="ECO:0000256" key="7">
    <source>
        <dbReference type="ARBA" id="ARBA00022670"/>
    </source>
</evidence>
<dbReference type="Pfam" id="PF01433">
    <property type="entry name" value="Peptidase_M1"/>
    <property type="match status" value="1"/>
</dbReference>
<dbReference type="InterPro" id="IPR027268">
    <property type="entry name" value="Peptidase_M4/M1_CTD_sf"/>
</dbReference>
<dbReference type="EC" id="3.4.11.2" evidence="4"/>
<evidence type="ECO:0000313" key="17">
    <source>
        <dbReference type="EMBL" id="MCF2531689.1"/>
    </source>
</evidence>
<dbReference type="PRINTS" id="PR00756">
    <property type="entry name" value="ALADIPTASE"/>
</dbReference>
<dbReference type="Gene3D" id="2.60.40.1730">
    <property type="entry name" value="tricorn interacting facor f3 domain"/>
    <property type="match status" value="1"/>
</dbReference>
<dbReference type="FunFam" id="2.60.40.1730:FF:000010">
    <property type="entry name" value="Putative aminopeptidase N"/>
    <property type="match status" value="1"/>
</dbReference>
<dbReference type="GO" id="GO:0043171">
    <property type="term" value="P:peptide catabolic process"/>
    <property type="evidence" value="ECO:0007669"/>
    <property type="project" value="TreeGrafter"/>
</dbReference>
<comment type="caution">
    <text evidence="17">The sequence shown here is derived from an EMBL/GenBank/DDBJ whole genome shotgun (WGS) entry which is preliminary data.</text>
</comment>
<dbReference type="FunFam" id="1.10.390.10:FF:000004">
    <property type="entry name" value="Aminopeptidase N"/>
    <property type="match status" value="1"/>
</dbReference>
<protein>
    <recommendedName>
        <fullName evidence="5">Aminopeptidase N</fullName>
        <ecNumber evidence="4">3.4.11.2</ecNumber>
    </recommendedName>
    <alternativeName>
        <fullName evidence="12">Alanine aminopeptidase</fullName>
    </alternativeName>
    <alternativeName>
        <fullName evidence="13">Lysyl aminopeptidase</fullName>
    </alternativeName>
</protein>
<organism evidence="17 18">
    <name type="scientific">Yinghuangia soli</name>
    <dbReference type="NCBI Taxonomy" id="2908204"/>
    <lineage>
        <taxon>Bacteria</taxon>
        <taxon>Bacillati</taxon>
        <taxon>Actinomycetota</taxon>
        <taxon>Actinomycetes</taxon>
        <taxon>Kitasatosporales</taxon>
        <taxon>Streptomycetaceae</taxon>
        <taxon>Yinghuangia</taxon>
    </lineage>
</organism>
<evidence type="ECO:0000256" key="11">
    <source>
        <dbReference type="ARBA" id="ARBA00023049"/>
    </source>
</evidence>
<comment type="similarity">
    <text evidence="3">Belongs to the peptidase M1 family.</text>
</comment>
<feature type="domain" description="ERAP1-like C-terminal" evidence="15">
    <location>
        <begin position="526"/>
        <end position="835"/>
    </location>
</feature>
<dbReference type="GO" id="GO:0070006">
    <property type="term" value="F:metalloaminopeptidase activity"/>
    <property type="evidence" value="ECO:0007669"/>
    <property type="project" value="TreeGrafter"/>
</dbReference>
<accession>A0AA41U775</accession>
<evidence type="ECO:0000259" key="16">
    <source>
        <dbReference type="Pfam" id="PF17900"/>
    </source>
</evidence>
<evidence type="ECO:0000313" key="18">
    <source>
        <dbReference type="Proteomes" id="UP001165378"/>
    </source>
</evidence>
<dbReference type="InterPro" id="IPR042097">
    <property type="entry name" value="Aminopeptidase_N-like_N_sf"/>
</dbReference>
<dbReference type="InterPro" id="IPR014782">
    <property type="entry name" value="Peptidase_M1_dom"/>
</dbReference>
<evidence type="ECO:0000256" key="9">
    <source>
        <dbReference type="ARBA" id="ARBA00022801"/>
    </source>
</evidence>
<keyword evidence="18" id="KW-1185">Reference proteome</keyword>